<evidence type="ECO:0000256" key="1">
    <source>
        <dbReference type="SAM" id="Phobius"/>
    </source>
</evidence>
<keyword evidence="1" id="KW-0812">Transmembrane</keyword>
<feature type="transmembrane region" description="Helical" evidence="1">
    <location>
        <begin position="13"/>
        <end position="35"/>
    </location>
</feature>
<gene>
    <name evidence="2" type="ORF">D3870_14915</name>
</gene>
<proteinExistence type="predicted"/>
<comment type="caution">
    <text evidence="2">The sequence shown here is derived from an EMBL/GenBank/DDBJ whole genome shotgun (WGS) entry which is preliminary data.</text>
</comment>
<dbReference type="AlphaFoldDB" id="A0A418X3T1"/>
<sequence length="403" mass="45517">MQKSPSVQNWTKYLRWMLATTAVTIVVVGVFNVFIDPLGVFSSPRIAGISAIKPYPDHHREFVRYASARHLCSDVGIFGNSRAEIGFDPESIALATQGLSAYNHAIPGTSATTSYRQILWLQAANCLPMKIILGVEFFDFLGGTSSRPLPTLRTDPAPRLDVRFFAESVFSITGVRDSLATLFLQRSRYPATLTERGFNPLYHYIPEVEQSGQYVLFRQRAEENFRKWTHKPLRLRPTDGGVSDDEQAVKAILDTLAQAGAKTHIIIYPYHAQIRMMIERLGMGGLFSDWKRLVFAVAESQRSRGNSVEVWDFSGVAPETREAIPIKGDRKTHLAHYWEAGHFKKELGDLVIARVFGDQRNFGVKLERDNIDNWLLLDRQRVQSLLTTPSPLLDEVNDILSDH</sequence>
<accession>A0A418X3T1</accession>
<evidence type="ECO:0000313" key="3">
    <source>
        <dbReference type="Proteomes" id="UP000285190"/>
    </source>
</evidence>
<keyword evidence="3" id="KW-1185">Reference proteome</keyword>
<organism evidence="2 3">
    <name type="scientific">Noviherbaspirillum cavernae</name>
    <dbReference type="NCBI Taxonomy" id="2320862"/>
    <lineage>
        <taxon>Bacteria</taxon>
        <taxon>Pseudomonadati</taxon>
        <taxon>Pseudomonadota</taxon>
        <taxon>Betaproteobacteria</taxon>
        <taxon>Burkholderiales</taxon>
        <taxon>Oxalobacteraceae</taxon>
        <taxon>Noviherbaspirillum</taxon>
    </lineage>
</organism>
<keyword evidence="1" id="KW-0472">Membrane</keyword>
<dbReference type="Proteomes" id="UP000285190">
    <property type="component" value="Unassembled WGS sequence"/>
</dbReference>
<dbReference type="EMBL" id="QYUN01000002">
    <property type="protein sequence ID" value="RJG07120.1"/>
    <property type="molecule type" value="Genomic_DNA"/>
</dbReference>
<evidence type="ECO:0000313" key="2">
    <source>
        <dbReference type="EMBL" id="RJG07120.1"/>
    </source>
</evidence>
<protein>
    <submittedName>
        <fullName evidence="2">Uncharacterized protein</fullName>
    </submittedName>
</protein>
<name>A0A418X3T1_9BURK</name>
<reference evidence="2 3" key="1">
    <citation type="submission" date="2018-09" db="EMBL/GenBank/DDBJ databases">
        <authorList>
            <person name="Zhu H."/>
        </authorList>
    </citation>
    <scope>NUCLEOTIDE SEQUENCE [LARGE SCALE GENOMIC DNA]</scope>
    <source>
        <strain evidence="2 3">K2R10-39</strain>
    </source>
</reference>
<keyword evidence="1" id="KW-1133">Transmembrane helix</keyword>